<evidence type="ECO:0000259" key="1">
    <source>
        <dbReference type="Pfam" id="PF00881"/>
    </source>
</evidence>
<gene>
    <name evidence="2" type="ORF">AB5J57_32515</name>
</gene>
<evidence type="ECO:0000313" key="2">
    <source>
        <dbReference type="EMBL" id="XDP97952.1"/>
    </source>
</evidence>
<dbReference type="InterPro" id="IPR029479">
    <property type="entry name" value="Nitroreductase"/>
</dbReference>
<feature type="domain" description="Nitroreductase" evidence="1">
    <location>
        <begin position="4"/>
        <end position="40"/>
    </location>
</feature>
<name>A0AB39LZ34_9ACTN</name>
<protein>
    <submittedName>
        <fullName evidence="2">Nitroreductase family protein</fullName>
    </submittedName>
</protein>
<reference evidence="2" key="1">
    <citation type="submission" date="2024-07" db="EMBL/GenBank/DDBJ databases">
        <authorList>
            <person name="Yu S.T."/>
        </authorList>
    </citation>
    <scope>NUCLEOTIDE SEQUENCE</scope>
    <source>
        <strain evidence="2">R02</strain>
    </source>
</reference>
<dbReference type="EMBL" id="CP163429">
    <property type="protein sequence ID" value="XDP97952.1"/>
    <property type="molecule type" value="Genomic_DNA"/>
</dbReference>
<dbReference type="GO" id="GO:0016491">
    <property type="term" value="F:oxidoreductase activity"/>
    <property type="evidence" value="ECO:0007669"/>
    <property type="project" value="InterPro"/>
</dbReference>
<proteinExistence type="predicted"/>
<dbReference type="AlphaFoldDB" id="A0AB39LZ34"/>
<sequence length="71" mass="7448">MRGVLDHAHTAPSNCNTQPWTVHVVSGTARERLSKELLQTDETRRACRAASAAGPRLPPLLGSCPTAAASG</sequence>
<dbReference type="SUPFAM" id="SSF55469">
    <property type="entry name" value="FMN-dependent nitroreductase-like"/>
    <property type="match status" value="1"/>
</dbReference>
<organism evidence="2">
    <name type="scientific">Streptomyces sp. R02</name>
    <dbReference type="NCBI Taxonomy" id="3238623"/>
    <lineage>
        <taxon>Bacteria</taxon>
        <taxon>Bacillati</taxon>
        <taxon>Actinomycetota</taxon>
        <taxon>Actinomycetes</taxon>
        <taxon>Kitasatosporales</taxon>
        <taxon>Streptomycetaceae</taxon>
        <taxon>Streptomyces</taxon>
    </lineage>
</organism>
<dbReference type="Pfam" id="PF00881">
    <property type="entry name" value="Nitroreductase"/>
    <property type="match status" value="1"/>
</dbReference>
<dbReference type="RefSeq" id="WP_369161320.1">
    <property type="nucleotide sequence ID" value="NZ_CP163429.1"/>
</dbReference>
<dbReference type="Gene3D" id="3.40.109.10">
    <property type="entry name" value="NADH Oxidase"/>
    <property type="match status" value="1"/>
</dbReference>
<accession>A0AB39LZ34</accession>
<dbReference type="InterPro" id="IPR000415">
    <property type="entry name" value="Nitroreductase-like"/>
</dbReference>